<dbReference type="InterPro" id="IPR013747">
    <property type="entry name" value="ACP_syn_III_C"/>
</dbReference>
<feature type="domain" description="Beta-ketoacyl-[acyl-carrier-protein] synthase III N-terminal" evidence="4">
    <location>
        <begin position="121"/>
        <end position="194"/>
    </location>
</feature>
<dbReference type="GO" id="GO:0006633">
    <property type="term" value="P:fatty acid biosynthetic process"/>
    <property type="evidence" value="ECO:0007669"/>
    <property type="project" value="InterPro"/>
</dbReference>
<evidence type="ECO:0000256" key="1">
    <source>
        <dbReference type="ARBA" id="ARBA00022679"/>
    </source>
</evidence>
<keyword evidence="6" id="KW-1185">Reference proteome</keyword>
<evidence type="ECO:0000313" key="5">
    <source>
        <dbReference type="EMBL" id="APU16585.1"/>
    </source>
</evidence>
<organism evidence="5 6">
    <name type="scientific">Actinoalloteichus fjordicus</name>
    <dbReference type="NCBI Taxonomy" id="1612552"/>
    <lineage>
        <taxon>Bacteria</taxon>
        <taxon>Bacillati</taxon>
        <taxon>Actinomycetota</taxon>
        <taxon>Actinomycetes</taxon>
        <taxon>Pseudonocardiales</taxon>
        <taxon>Pseudonocardiaceae</taxon>
        <taxon>Actinoalloteichus</taxon>
    </lineage>
</organism>
<dbReference type="InterPro" id="IPR013751">
    <property type="entry name" value="ACP_syn_III_N"/>
</dbReference>
<gene>
    <name evidence="5" type="ORF">UA74_22835</name>
</gene>
<dbReference type="Pfam" id="PF08545">
    <property type="entry name" value="ACP_syn_III"/>
    <property type="match status" value="1"/>
</dbReference>
<dbReference type="GO" id="GO:0004315">
    <property type="term" value="F:3-oxoacyl-[acyl-carrier-protein] synthase activity"/>
    <property type="evidence" value="ECO:0007669"/>
    <property type="project" value="InterPro"/>
</dbReference>
<evidence type="ECO:0000259" key="3">
    <source>
        <dbReference type="Pfam" id="PF08541"/>
    </source>
</evidence>
<keyword evidence="2 5" id="KW-0012">Acyltransferase</keyword>
<dbReference type="PANTHER" id="PTHR34069:SF2">
    <property type="entry name" value="BETA-KETOACYL-[ACYL-CARRIER-PROTEIN] SYNTHASE III"/>
    <property type="match status" value="1"/>
</dbReference>
<evidence type="ECO:0000313" key="6">
    <source>
        <dbReference type="Proteomes" id="UP000185511"/>
    </source>
</evidence>
<keyword evidence="1 5" id="KW-0808">Transferase</keyword>
<dbReference type="PANTHER" id="PTHR34069">
    <property type="entry name" value="3-OXOACYL-[ACYL-CARRIER-PROTEIN] SYNTHASE 3"/>
    <property type="match status" value="1"/>
</dbReference>
<dbReference type="EMBL" id="CP016076">
    <property type="protein sequence ID" value="APU16585.1"/>
    <property type="molecule type" value="Genomic_DNA"/>
</dbReference>
<dbReference type="CDD" id="cd00830">
    <property type="entry name" value="KAS_III"/>
    <property type="match status" value="1"/>
</dbReference>
<dbReference type="GO" id="GO:0033818">
    <property type="term" value="F:beta-ketoacyl-acyl-carrier-protein synthase III activity"/>
    <property type="evidence" value="ECO:0007669"/>
    <property type="project" value="UniProtKB-EC"/>
</dbReference>
<dbReference type="NCBIfam" id="NF006829">
    <property type="entry name" value="PRK09352.1"/>
    <property type="match status" value="1"/>
</dbReference>
<dbReference type="KEGG" id="acad:UA74_22835"/>
<evidence type="ECO:0000259" key="4">
    <source>
        <dbReference type="Pfam" id="PF08545"/>
    </source>
</evidence>
<proteinExistence type="predicted"/>
<dbReference type="AlphaFoldDB" id="A0AAC9LHR3"/>
<dbReference type="SUPFAM" id="SSF53901">
    <property type="entry name" value="Thiolase-like"/>
    <property type="match status" value="1"/>
</dbReference>
<name>A0AAC9LHR3_9PSEU</name>
<dbReference type="InterPro" id="IPR016039">
    <property type="entry name" value="Thiolase-like"/>
</dbReference>
<feature type="domain" description="Beta-ketoacyl-[acyl-carrier-protein] synthase III C-terminal" evidence="3">
    <location>
        <begin position="250"/>
        <end position="337"/>
    </location>
</feature>
<dbReference type="Gene3D" id="3.40.47.10">
    <property type="match status" value="1"/>
</dbReference>
<dbReference type="Proteomes" id="UP000185511">
    <property type="component" value="Chromosome"/>
</dbReference>
<sequence length="337" mass="35136">MTMTLPSRTLPDRLTTEIGTLGWGAYLPERLVTNEEVALPAGVDAGWIERKTGIRQRRRAAPHEAASDLATDAARTALAQAGVRAEDLTAIVLATSTPDHPQPPTACLVQERLGATSAAAFDLNAVCSGFVFALGVGRDMLAATGGLVLVIGVDVYSRILDPADRKTAVLFGDGAGAAVLGSVPGGRGVQSIRLLSSGSENQLIRVPAGGSRIPASVDSVRAGQHWFTMDGRGVRSFVEERVPSALAEFLADAGVAPSEVRHLVTHQANGRMMDDLFPRLGLPSAVVHQSVQRYGNTGSASIPITLAEAAPKIAEGDLVLMAGFGGGMAMGFALLRW</sequence>
<evidence type="ECO:0000256" key="2">
    <source>
        <dbReference type="ARBA" id="ARBA00023315"/>
    </source>
</evidence>
<protein>
    <submittedName>
        <fullName evidence="5">3-oxoacyl-(Acyl-carrier-protein) synthase III</fullName>
        <ecNumber evidence="5">2.3.1.180</ecNumber>
    </submittedName>
</protein>
<dbReference type="EC" id="2.3.1.180" evidence="5"/>
<reference evidence="6" key="1">
    <citation type="submission" date="2016-06" db="EMBL/GenBank/DDBJ databases">
        <title>Complete genome sequence of Actinoalloteichus fjordicus DSM 46855 (=ADI127-17), type strain of the new species Actinoalloteichus fjordicus.</title>
        <authorList>
            <person name="Ruckert C."/>
            <person name="Nouioui I."/>
            <person name="Willmese J."/>
            <person name="van Wezel G."/>
            <person name="Klenk H.-P."/>
            <person name="Kalinowski J."/>
            <person name="Zotchev S.B."/>
        </authorList>
    </citation>
    <scope>NUCLEOTIDE SEQUENCE [LARGE SCALE GENOMIC DNA]</scope>
    <source>
        <strain evidence="6">ADI127-7</strain>
    </source>
</reference>
<dbReference type="RefSeq" id="WP_075742100.1">
    <property type="nucleotide sequence ID" value="NZ_CP016076.1"/>
</dbReference>
<dbReference type="GO" id="GO:0044550">
    <property type="term" value="P:secondary metabolite biosynthetic process"/>
    <property type="evidence" value="ECO:0007669"/>
    <property type="project" value="TreeGrafter"/>
</dbReference>
<accession>A0AAC9LHR3</accession>
<dbReference type="Pfam" id="PF08541">
    <property type="entry name" value="ACP_syn_III_C"/>
    <property type="match status" value="1"/>
</dbReference>